<dbReference type="PROSITE" id="PS01227">
    <property type="entry name" value="UPF0012"/>
    <property type="match status" value="1"/>
</dbReference>
<dbReference type="InterPro" id="IPR003010">
    <property type="entry name" value="C-N_Hydrolase"/>
</dbReference>
<evidence type="ECO:0000313" key="5">
    <source>
        <dbReference type="Proteomes" id="UP000027331"/>
    </source>
</evidence>
<dbReference type="InterPro" id="IPR001110">
    <property type="entry name" value="UPF0012_CS"/>
</dbReference>
<evidence type="ECO:0000259" key="3">
    <source>
        <dbReference type="PROSITE" id="PS50263"/>
    </source>
</evidence>
<dbReference type="InterPro" id="IPR045254">
    <property type="entry name" value="Nit1/2_C-N_Hydrolase"/>
</dbReference>
<name>A0ABR4RZR3_VIBMT</name>
<dbReference type="PROSITE" id="PS50263">
    <property type="entry name" value="CN_HYDROLASE"/>
    <property type="match status" value="1"/>
</dbReference>
<feature type="domain" description="CN hydrolase" evidence="3">
    <location>
        <begin position="2"/>
        <end position="250"/>
    </location>
</feature>
<gene>
    <name evidence="4" type="ORF">DP83_02820</name>
</gene>
<dbReference type="Pfam" id="PF00795">
    <property type="entry name" value="CN_hydrolase"/>
    <property type="match status" value="1"/>
</dbReference>
<dbReference type="CDD" id="cd07572">
    <property type="entry name" value="nit"/>
    <property type="match status" value="1"/>
</dbReference>
<dbReference type="SUPFAM" id="SSF56317">
    <property type="entry name" value="Carbon-nitrogen hydrolase"/>
    <property type="match status" value="1"/>
</dbReference>
<keyword evidence="5" id="KW-1185">Reference proteome</keyword>
<keyword evidence="2" id="KW-0378">Hydrolase</keyword>
<accession>A0ABR4RZR3</accession>
<comment type="similarity">
    <text evidence="1">Belongs to the carbon-nitrogen hydrolase superfamily. NIT1/NIT2 family.</text>
</comment>
<sequence>MQRVGLIQMTSGSEVSTNLAYLQEQVALLAQQGAQWIVTPENALLLGNREQYHQQAEPLDNGPVQHTLSNLAKQHGVWLLIGSMPIRHANGVTTSSLLWNAQGERVAVYDKLHMFDVDVADGHQRYRESETFTPGQQVVVAETPFGQLGLSICYDVRFPHLYAELRRQGAQILLIPAAFTAVTGQAHWEVLLRARAIETQCWVIAVGQTGHHPCGRETWGHSMVISPWGEVIANLGPTVQSKVVEFDLTTLDSVRRAMPIERHTRFTHQLIENTH</sequence>
<dbReference type="PANTHER" id="PTHR23088">
    <property type="entry name" value="NITRILASE-RELATED"/>
    <property type="match status" value="1"/>
</dbReference>
<dbReference type="InterPro" id="IPR036526">
    <property type="entry name" value="C-N_Hydrolase_sf"/>
</dbReference>
<proteinExistence type="inferred from homology"/>
<dbReference type="PANTHER" id="PTHR23088:SF27">
    <property type="entry name" value="DEAMINATED GLUTATHIONE AMIDASE"/>
    <property type="match status" value="1"/>
</dbReference>
<dbReference type="EMBL" id="JJMN01000018">
    <property type="protein sequence ID" value="KDO15216.1"/>
    <property type="molecule type" value="Genomic_DNA"/>
</dbReference>
<protein>
    <submittedName>
        <fullName evidence="4">Amidohydrolase</fullName>
    </submittedName>
</protein>
<organism evidence="4 5">
    <name type="scientific">Vibrio metoecus</name>
    <dbReference type="NCBI Taxonomy" id="1481663"/>
    <lineage>
        <taxon>Bacteria</taxon>
        <taxon>Pseudomonadati</taxon>
        <taxon>Pseudomonadota</taxon>
        <taxon>Gammaproteobacteria</taxon>
        <taxon>Vibrionales</taxon>
        <taxon>Vibrionaceae</taxon>
        <taxon>Vibrio</taxon>
    </lineage>
</organism>
<evidence type="ECO:0000313" key="4">
    <source>
        <dbReference type="EMBL" id="KDO15216.1"/>
    </source>
</evidence>
<comment type="caution">
    <text evidence="4">The sequence shown here is derived from an EMBL/GenBank/DDBJ whole genome shotgun (WGS) entry which is preliminary data.</text>
</comment>
<evidence type="ECO:0000256" key="2">
    <source>
        <dbReference type="ARBA" id="ARBA00022801"/>
    </source>
</evidence>
<dbReference type="Proteomes" id="UP000027331">
    <property type="component" value="Unassembled WGS sequence"/>
</dbReference>
<reference evidence="4 5" key="1">
    <citation type="submission" date="2014-04" db="EMBL/GenBank/DDBJ databases">
        <title>Vibrio metecus sp. nov., a close relative of Vibrio cholerae isolated from coastal brackish ponds and clinical specimens.</title>
        <authorList>
            <person name="Kirchberger P.C."/>
            <person name="Turnsek M."/>
            <person name="Hunt D.E."/>
            <person name="Haley B.J."/>
            <person name="Colwell R."/>
            <person name="Polz M.F."/>
            <person name="Tarr C.L."/>
            <person name="Boucher Y."/>
        </authorList>
    </citation>
    <scope>NUCLEOTIDE SEQUENCE [LARGE SCALE GENOMIC DNA]</scope>
    <source>
        <strain evidence="5">PPCK-2014</strain>
    </source>
</reference>
<evidence type="ECO:0000256" key="1">
    <source>
        <dbReference type="ARBA" id="ARBA00010613"/>
    </source>
</evidence>
<dbReference type="Gene3D" id="3.60.110.10">
    <property type="entry name" value="Carbon-nitrogen hydrolase"/>
    <property type="match status" value="1"/>
</dbReference>